<protein>
    <submittedName>
        <fullName evidence="1">Uncharacterized protein</fullName>
    </submittedName>
</protein>
<dbReference type="Proteomes" id="UP001153954">
    <property type="component" value="Unassembled WGS sequence"/>
</dbReference>
<gene>
    <name evidence="1" type="ORF">EEDITHA_LOCUS14235</name>
</gene>
<dbReference type="AlphaFoldDB" id="A0AAU9UI04"/>
<keyword evidence="2" id="KW-1185">Reference proteome</keyword>
<comment type="caution">
    <text evidence="1">The sequence shown here is derived from an EMBL/GenBank/DDBJ whole genome shotgun (WGS) entry which is preliminary data.</text>
</comment>
<accession>A0AAU9UI04</accession>
<dbReference type="EMBL" id="CAKOGL010000021">
    <property type="protein sequence ID" value="CAH2099226.1"/>
    <property type="molecule type" value="Genomic_DNA"/>
</dbReference>
<evidence type="ECO:0000313" key="2">
    <source>
        <dbReference type="Proteomes" id="UP001153954"/>
    </source>
</evidence>
<reference evidence="1" key="1">
    <citation type="submission" date="2022-03" db="EMBL/GenBank/DDBJ databases">
        <authorList>
            <person name="Tunstrom K."/>
        </authorList>
    </citation>
    <scope>NUCLEOTIDE SEQUENCE</scope>
</reference>
<organism evidence="1 2">
    <name type="scientific">Euphydryas editha</name>
    <name type="common">Edith's checkerspot</name>
    <dbReference type="NCBI Taxonomy" id="104508"/>
    <lineage>
        <taxon>Eukaryota</taxon>
        <taxon>Metazoa</taxon>
        <taxon>Ecdysozoa</taxon>
        <taxon>Arthropoda</taxon>
        <taxon>Hexapoda</taxon>
        <taxon>Insecta</taxon>
        <taxon>Pterygota</taxon>
        <taxon>Neoptera</taxon>
        <taxon>Endopterygota</taxon>
        <taxon>Lepidoptera</taxon>
        <taxon>Glossata</taxon>
        <taxon>Ditrysia</taxon>
        <taxon>Papilionoidea</taxon>
        <taxon>Nymphalidae</taxon>
        <taxon>Nymphalinae</taxon>
        <taxon>Euphydryas</taxon>
    </lineage>
</organism>
<evidence type="ECO:0000313" key="1">
    <source>
        <dbReference type="EMBL" id="CAH2099226.1"/>
    </source>
</evidence>
<name>A0AAU9UI04_EUPED</name>
<sequence>MLSYKQADSPSDGKVVNVPWILLATKEGCWHIASLESICTLDVLKSTYNNFSGKPLERWRARLIGIASLADNVDNFGRTIQVKLTKFVDETSLKGELTRRVLIRNPVEIRSFAGEPRSRASDIYSSYQNVSRKPCIVEIQITKSHTPRP</sequence>
<proteinExistence type="predicted"/>